<feature type="compositionally biased region" description="Polar residues" evidence="1">
    <location>
        <begin position="101"/>
        <end position="115"/>
    </location>
</feature>
<evidence type="ECO:0000313" key="4">
    <source>
        <dbReference type="Proteomes" id="UP001642487"/>
    </source>
</evidence>
<name>A0ABP0Y5Q4_9ROSI</name>
<dbReference type="PANTHER" id="PTHR33676">
    <property type="entry name" value="COLD REGULATED PROTEIN 27"/>
    <property type="match status" value="1"/>
</dbReference>
<organism evidence="3 4">
    <name type="scientific">Citrullus colocynthis</name>
    <name type="common">colocynth</name>
    <dbReference type="NCBI Taxonomy" id="252529"/>
    <lineage>
        <taxon>Eukaryota</taxon>
        <taxon>Viridiplantae</taxon>
        <taxon>Streptophyta</taxon>
        <taxon>Embryophyta</taxon>
        <taxon>Tracheophyta</taxon>
        <taxon>Spermatophyta</taxon>
        <taxon>Magnoliopsida</taxon>
        <taxon>eudicotyledons</taxon>
        <taxon>Gunneridae</taxon>
        <taxon>Pentapetalae</taxon>
        <taxon>rosids</taxon>
        <taxon>fabids</taxon>
        <taxon>Cucurbitales</taxon>
        <taxon>Cucurbitaceae</taxon>
        <taxon>Benincaseae</taxon>
        <taxon>Citrullus</taxon>
    </lineage>
</organism>
<feature type="region of interest" description="Disordered" evidence="1">
    <location>
        <begin position="76"/>
        <end position="115"/>
    </location>
</feature>
<evidence type="ECO:0000256" key="1">
    <source>
        <dbReference type="SAM" id="MobiDB-lite"/>
    </source>
</evidence>
<sequence>MVSAHVEPFYLGFAPKKNTPPFASSLSLPLHFSTSLNPQRVSDLNFLPPFPVPFPPSIFGSFDRFSLVFHPSVMADSHTPSSISPPPLTDRRQSLMPPSAADSTRFNSQSDSSSITVDGSNRFWHFNHSLQLDAEQTHWTDEKHSLYLDSLEASFVQGLHQHRRRDALSTKQKIRRKPIMPNMTSSELMILQDASWQMANIGRNDPLLDNTADSPAILEDLWINRFPSAGKQCTLETPDLLEECGNCSDRKRIRNTTNSCGSARSSQQIPPCCHDSNIIITEVSDQNFVDDCPGELSGAMPIAKRLRKASSGSSGNDQNKDCQRPYCLQNILKVKTCASKFRFVLLCERELTTIHFNRGIHSTKDGASGGTKISSWELLFEKLATFILVSYTLHCGDGCGDSNLMVWVLILVSSLFFVTLFLCLNLGL</sequence>
<keyword evidence="2" id="KW-0812">Transmembrane</keyword>
<accession>A0ABP0Y5Q4</accession>
<protein>
    <submittedName>
        <fullName evidence="3">Uncharacterized protein</fullName>
    </submittedName>
</protein>
<evidence type="ECO:0000256" key="2">
    <source>
        <dbReference type="SAM" id="Phobius"/>
    </source>
</evidence>
<evidence type="ECO:0000313" key="3">
    <source>
        <dbReference type="EMBL" id="CAK9315799.1"/>
    </source>
</evidence>
<reference evidence="3 4" key="1">
    <citation type="submission" date="2024-03" db="EMBL/GenBank/DDBJ databases">
        <authorList>
            <person name="Gkanogiannis A."/>
            <person name="Becerra Lopez-Lavalle L."/>
        </authorList>
    </citation>
    <scope>NUCLEOTIDE SEQUENCE [LARGE SCALE GENOMIC DNA]</scope>
</reference>
<gene>
    <name evidence="3" type="ORF">CITCOLO1_LOCUS7627</name>
</gene>
<dbReference type="InterPro" id="IPR044678">
    <property type="entry name" value="COR27/28"/>
</dbReference>
<dbReference type="Proteomes" id="UP001642487">
    <property type="component" value="Chromosome 2"/>
</dbReference>
<dbReference type="EMBL" id="OZ021736">
    <property type="protein sequence ID" value="CAK9315799.1"/>
    <property type="molecule type" value="Genomic_DNA"/>
</dbReference>
<feature type="transmembrane region" description="Helical" evidence="2">
    <location>
        <begin position="404"/>
        <end position="427"/>
    </location>
</feature>
<keyword evidence="4" id="KW-1185">Reference proteome</keyword>
<keyword evidence="2" id="KW-1133">Transmembrane helix</keyword>
<dbReference type="PANTHER" id="PTHR33676:SF17">
    <property type="entry name" value="COLD-REGULATED PROTEIN 28"/>
    <property type="match status" value="1"/>
</dbReference>
<keyword evidence="2" id="KW-0472">Membrane</keyword>
<proteinExistence type="predicted"/>